<name>A0A6G4R4K0_9CAUL</name>
<reference evidence="1" key="1">
    <citation type="submission" date="2020-02" db="EMBL/GenBank/DDBJ databases">
        <authorList>
            <person name="Gao J."/>
            <person name="Sun J."/>
        </authorList>
    </citation>
    <scope>NUCLEOTIDE SEQUENCE</scope>
    <source>
        <strain evidence="1">602-2</strain>
    </source>
</reference>
<sequence>MSDLRRMQPPAADSSSWGDWVMHKAPSNAGDVIGLDDTVSITMDHIHVYGLIEPPISPQQAFLSGGWTAKSGEVALLAKAVVIDQSNQAVPSWTKLDGHRVIFYSGDVEVDQPLNGRNLPVFGPSKVPSGRLQLDFAMIEMDRTSAQVETLLTELADQGATALNLSNPAVVPLVKLGTSLLAADHDDTQLRYQVYFDIGAKGLQTLPLVEGRYVLLRKEDRQAAFDWRTVCLGADDGVLYNVKKEDVGASKPCDVTADNRFRKETYLSFRVVKGLPESAAVTLATLSDLGAELDARTTVQASQINDMVEKRMLTSYRDNNVATVRLGWKSVVATAADYAELAYVEPAAGTTCVAASGSDAGAAKLALVSTTLDYYQQLTPLAAYVNTAPVAPAADARNIKAAYTAEAYKLQADVLMSYLLVSRGWAGDKIATARDVSKFGTGDLFAAGPALAALLVTDAETKGQARCDARLKAKAAPVAAP</sequence>
<dbReference type="AlphaFoldDB" id="A0A6G4R4K0"/>
<organism evidence="1">
    <name type="scientific">Caulobacter sp. 602-2</name>
    <dbReference type="NCBI Taxonomy" id="2710887"/>
    <lineage>
        <taxon>Bacteria</taxon>
        <taxon>Pseudomonadati</taxon>
        <taxon>Pseudomonadota</taxon>
        <taxon>Alphaproteobacteria</taxon>
        <taxon>Caulobacterales</taxon>
        <taxon>Caulobacteraceae</taxon>
        <taxon>Caulobacter</taxon>
    </lineage>
</organism>
<dbReference type="EMBL" id="JAAKGT010000017">
    <property type="protein sequence ID" value="NGM52415.1"/>
    <property type="molecule type" value="Genomic_DNA"/>
</dbReference>
<comment type="caution">
    <text evidence="1">The sequence shown here is derived from an EMBL/GenBank/DDBJ whole genome shotgun (WGS) entry which is preliminary data.</text>
</comment>
<accession>A0A6G4R4K0</accession>
<proteinExistence type="predicted"/>
<protein>
    <submittedName>
        <fullName evidence="1">Uncharacterized protein</fullName>
    </submittedName>
</protein>
<dbReference type="RefSeq" id="WP_165262735.1">
    <property type="nucleotide sequence ID" value="NZ_JAAKGT010000017.1"/>
</dbReference>
<gene>
    <name evidence="1" type="ORF">G5B46_22620</name>
</gene>
<evidence type="ECO:0000313" key="1">
    <source>
        <dbReference type="EMBL" id="NGM52415.1"/>
    </source>
</evidence>